<dbReference type="InterPro" id="IPR007191">
    <property type="entry name" value="Sec8_exocyst_N"/>
</dbReference>
<reference evidence="10 11" key="1">
    <citation type="journal article" date="2022" name="Allergy">
        <title>Genome assembly and annotation of Periplaneta americana reveal a comprehensive cockroach allergen profile.</title>
        <authorList>
            <person name="Wang L."/>
            <person name="Xiong Q."/>
            <person name="Saelim N."/>
            <person name="Wang L."/>
            <person name="Nong W."/>
            <person name="Wan A.T."/>
            <person name="Shi M."/>
            <person name="Liu X."/>
            <person name="Cao Q."/>
            <person name="Hui J.H.L."/>
            <person name="Sookrung N."/>
            <person name="Leung T.F."/>
            <person name="Tungtrongchitr A."/>
            <person name="Tsui S.K.W."/>
        </authorList>
    </citation>
    <scope>NUCLEOTIDE SEQUENCE [LARGE SCALE GENOMIC DNA]</scope>
    <source>
        <strain evidence="10">PWHHKU_190912</strain>
    </source>
</reference>
<evidence type="ECO:0000259" key="9">
    <source>
        <dbReference type="Pfam" id="PF20652"/>
    </source>
</evidence>
<keyword evidence="6" id="KW-0175">Coiled coil</keyword>
<evidence type="ECO:0000256" key="2">
    <source>
        <dbReference type="ARBA" id="ARBA00022448"/>
    </source>
</evidence>
<evidence type="ECO:0000256" key="6">
    <source>
        <dbReference type="SAM" id="Coils"/>
    </source>
</evidence>
<dbReference type="EMBL" id="JAJSOF020000015">
    <property type="protein sequence ID" value="KAJ4442132.1"/>
    <property type="molecule type" value="Genomic_DNA"/>
</dbReference>
<sequence>MRKYISGLLMSVIRTLSASESNEQRDREKAKLEKEYKRSDQKLDELVSLHDQDLTQVMQLFGKLSTRVTMSREKIHAVKENLQACKLLLRCRRDELKKLWLEGIEHKHVLQLLEEIHSKNLSKSKKCYRDQLREVPAQLGAYLAKKHYLHATQLLVSALSLGEGSLEGVEALREVRTDLQAKKQQLHTQLLAELTRHLYIVSTQDVLALRRQGSGRDSNLLNSPFQRAGELRSSSRTPRARLLDVNAFPNTPSGRVGLSPGPGQTAADEESDNVEEDVDAADPDPEANSEHFMSILVECLALLNKVPDTVESIKVQMQTELLAIIERTTQQILDSSQQPSMRSTPLLLLELLQTVFDQFRHVAAAHASVLRSFSRAADRHRIDVRLYEMPDVWSKIQAVLQLLLTDYLDIQNMAGDPQQAPTSFSEPTSDISVYFARRRPPRQKRTPLFKFDYSSHALSINSYLKEQRDPGIKEYSEAAQPRQREKLLVCAPDPRNITRIFIPLMKFIEEIEQAIGCTPGSPCTLNAFLADYVKEVFLGRHHMMVAASIESATKSVDAWRATTSPELMRGLGLSRPLLQSTVTVERCIQDLRELMQALPAYAEHFLSIICNILHNYRETCQAAYRGIVQPDSEDKRICSAAWLKDEDISRFIKSLPNWTDLQAQKVTHHRRRPLRREETADEESPEEIRQRNVKEAEILASNLGEGGINAHEILSDVGQLRALAQLQESMEWFSTSILLFASELPRAPASSPHVQLTSEGIPAMPESSVQALMQLAKEFEELANTCLLVLHLEVRVQCFHYLLPRANNYNRLVVGVDSQEPDPKVQELSRVLISIDEAMNSSLQPRKSKYIFEGLGHLIAKILISSAQYIDRIDEQGIQKMCRNIFALQQTLTNITMAREIALDHARHYFELFYLAPEMVLQEILSGVMEKGPRFSELEYMNAFQLVHRSQAEPDYGAINTHLSRLSDILGEVGITV</sequence>
<evidence type="ECO:0000256" key="4">
    <source>
        <dbReference type="ARBA" id="ARBA00022927"/>
    </source>
</evidence>
<dbReference type="PANTHER" id="PTHR14146">
    <property type="entry name" value="EXOCYST COMPLEX COMPONENT 4"/>
    <property type="match status" value="1"/>
</dbReference>
<comment type="similarity">
    <text evidence="1 5">Belongs to the SEC8 family.</text>
</comment>
<dbReference type="PANTHER" id="PTHR14146:SF0">
    <property type="entry name" value="EXOCYST COMPLEX COMPONENT 4"/>
    <property type="match status" value="1"/>
</dbReference>
<dbReference type="InterPro" id="IPR048630">
    <property type="entry name" value="Sec8_M"/>
</dbReference>
<feature type="compositionally biased region" description="Acidic residues" evidence="7">
    <location>
        <begin position="267"/>
        <end position="287"/>
    </location>
</feature>
<feature type="region of interest" description="Disordered" evidence="7">
    <location>
        <begin position="666"/>
        <end position="690"/>
    </location>
</feature>
<evidence type="ECO:0000256" key="1">
    <source>
        <dbReference type="ARBA" id="ARBA00010470"/>
    </source>
</evidence>
<evidence type="ECO:0000256" key="3">
    <source>
        <dbReference type="ARBA" id="ARBA00022483"/>
    </source>
</evidence>
<keyword evidence="11" id="KW-1185">Reference proteome</keyword>
<dbReference type="InterPro" id="IPR039682">
    <property type="entry name" value="Sec8/EXOC4"/>
</dbReference>
<protein>
    <recommendedName>
        <fullName evidence="5">Exocyst complex component Sec8</fullName>
    </recommendedName>
</protein>
<evidence type="ECO:0000259" key="8">
    <source>
        <dbReference type="Pfam" id="PF04048"/>
    </source>
</evidence>
<evidence type="ECO:0000256" key="7">
    <source>
        <dbReference type="SAM" id="MobiDB-lite"/>
    </source>
</evidence>
<feature type="domain" description="Exocyst complex component Sec8 N-terminal" evidence="8">
    <location>
        <begin position="30"/>
        <end position="117"/>
    </location>
</feature>
<dbReference type="Pfam" id="PF20652">
    <property type="entry name" value="Sec8_C"/>
    <property type="match status" value="1"/>
</dbReference>
<organism evidence="10 11">
    <name type="scientific">Periplaneta americana</name>
    <name type="common">American cockroach</name>
    <name type="synonym">Blatta americana</name>
    <dbReference type="NCBI Taxonomy" id="6978"/>
    <lineage>
        <taxon>Eukaryota</taxon>
        <taxon>Metazoa</taxon>
        <taxon>Ecdysozoa</taxon>
        <taxon>Arthropoda</taxon>
        <taxon>Hexapoda</taxon>
        <taxon>Insecta</taxon>
        <taxon>Pterygota</taxon>
        <taxon>Neoptera</taxon>
        <taxon>Polyneoptera</taxon>
        <taxon>Dictyoptera</taxon>
        <taxon>Blattodea</taxon>
        <taxon>Blattoidea</taxon>
        <taxon>Blattidae</taxon>
        <taxon>Blattinae</taxon>
        <taxon>Periplaneta</taxon>
    </lineage>
</organism>
<name>A0ABQ8T8G6_PERAM</name>
<accession>A0ABQ8T8G6</accession>
<gene>
    <name evidence="10" type="ORF">ANN_11998</name>
</gene>
<evidence type="ECO:0000256" key="5">
    <source>
        <dbReference type="RuleBase" id="RU367079"/>
    </source>
</evidence>
<comment type="function">
    <text evidence="5">Component of the exocyst complex involved in the docking of exocytic vesicles with fusion sites on the plasma membrane.</text>
</comment>
<evidence type="ECO:0000313" key="10">
    <source>
        <dbReference type="EMBL" id="KAJ4442132.1"/>
    </source>
</evidence>
<comment type="caution">
    <text evidence="10">The sequence shown here is derived from an EMBL/GenBank/DDBJ whole genome shotgun (WGS) entry which is preliminary data.</text>
</comment>
<feature type="domain" description="Exocyst complex component Sec8 middle helical bundle" evidence="9">
    <location>
        <begin position="285"/>
        <end position="456"/>
    </location>
</feature>
<proteinExistence type="inferred from homology"/>
<keyword evidence="4 5" id="KW-0653">Protein transport</keyword>
<feature type="coiled-coil region" evidence="6">
    <location>
        <begin position="22"/>
        <end position="49"/>
    </location>
</feature>
<keyword evidence="2 5" id="KW-0813">Transport</keyword>
<evidence type="ECO:0000313" key="11">
    <source>
        <dbReference type="Proteomes" id="UP001148838"/>
    </source>
</evidence>
<keyword evidence="3 5" id="KW-0268">Exocytosis</keyword>
<feature type="region of interest" description="Disordered" evidence="7">
    <location>
        <begin position="218"/>
        <end position="287"/>
    </location>
</feature>
<dbReference type="Pfam" id="PF04048">
    <property type="entry name" value="Sec8_N"/>
    <property type="match status" value="1"/>
</dbReference>
<dbReference type="Proteomes" id="UP001148838">
    <property type="component" value="Unassembled WGS sequence"/>
</dbReference>